<dbReference type="HAMAP" id="MF_00362">
    <property type="entry name" value="Ribosomal_uL10"/>
    <property type="match status" value="1"/>
</dbReference>
<keyword evidence="4" id="KW-0934">Plastid</keyword>
<evidence type="ECO:0000256" key="1">
    <source>
        <dbReference type="ARBA" id="ARBA00004229"/>
    </source>
</evidence>
<name>D8SHN8_SELML</name>
<evidence type="ECO:0000256" key="6">
    <source>
        <dbReference type="ARBA" id="ARBA00022884"/>
    </source>
</evidence>
<accession>D8SHN8</accession>
<dbReference type="Gene3D" id="3.30.70.1730">
    <property type="match status" value="1"/>
</dbReference>
<dbReference type="PANTHER" id="PTHR11560">
    <property type="entry name" value="39S RIBOSOMAL PROTEIN L10, MITOCHONDRIAL"/>
    <property type="match status" value="1"/>
</dbReference>
<dbReference type="KEGG" id="smo:SELMODRAFT_117387"/>
<comment type="subcellular location">
    <subcellularLocation>
        <location evidence="1">Plastid</location>
        <location evidence="1">Chloroplast</location>
    </subcellularLocation>
</comment>
<evidence type="ECO:0000256" key="10">
    <source>
        <dbReference type="ARBA" id="ARBA00068986"/>
    </source>
</evidence>
<dbReference type="InterPro" id="IPR001790">
    <property type="entry name" value="Ribosomal_uL10"/>
</dbReference>
<dbReference type="AlphaFoldDB" id="D8SHN8"/>
<evidence type="ECO:0000256" key="9">
    <source>
        <dbReference type="ARBA" id="ARBA00023274"/>
    </source>
</evidence>
<dbReference type="FunFam" id="3.30.70.1730:FF:000007">
    <property type="entry name" value="50S ribosomal protein L10"/>
    <property type="match status" value="1"/>
</dbReference>
<dbReference type="GO" id="GO:0006412">
    <property type="term" value="P:translation"/>
    <property type="evidence" value="ECO:0000318"/>
    <property type="project" value="GO_Central"/>
</dbReference>
<evidence type="ECO:0000256" key="2">
    <source>
        <dbReference type="ARBA" id="ARBA00008889"/>
    </source>
</evidence>
<comment type="similarity">
    <text evidence="2">Belongs to the universal ribosomal protein uL10 family.</text>
</comment>
<dbReference type="Gramene" id="EFJ16033">
    <property type="protein sequence ID" value="EFJ16033"/>
    <property type="gene ID" value="SELMODRAFT_117387"/>
</dbReference>
<gene>
    <name evidence="13" type="ORF">SELMODRAFT_117387</name>
</gene>
<dbReference type="SUPFAM" id="SSF160369">
    <property type="entry name" value="Ribosomal protein L10-like"/>
    <property type="match status" value="1"/>
</dbReference>
<dbReference type="NCBIfam" id="NF000955">
    <property type="entry name" value="PRK00099.1-1"/>
    <property type="match status" value="1"/>
</dbReference>
<dbReference type="HOGENOM" id="CLU_092227_4_0_1"/>
<proteinExistence type="inferred from homology"/>
<reference evidence="13 14" key="1">
    <citation type="journal article" date="2011" name="Science">
        <title>The Selaginella genome identifies genetic changes associated with the evolution of vascular plants.</title>
        <authorList>
            <person name="Banks J.A."/>
            <person name="Nishiyama T."/>
            <person name="Hasebe M."/>
            <person name="Bowman J.L."/>
            <person name="Gribskov M."/>
            <person name="dePamphilis C."/>
            <person name="Albert V.A."/>
            <person name="Aono N."/>
            <person name="Aoyama T."/>
            <person name="Ambrose B.A."/>
            <person name="Ashton N.W."/>
            <person name="Axtell M.J."/>
            <person name="Barker E."/>
            <person name="Barker M.S."/>
            <person name="Bennetzen J.L."/>
            <person name="Bonawitz N.D."/>
            <person name="Chapple C."/>
            <person name="Cheng C."/>
            <person name="Correa L.G."/>
            <person name="Dacre M."/>
            <person name="DeBarry J."/>
            <person name="Dreyer I."/>
            <person name="Elias M."/>
            <person name="Engstrom E.M."/>
            <person name="Estelle M."/>
            <person name="Feng L."/>
            <person name="Finet C."/>
            <person name="Floyd S.K."/>
            <person name="Frommer W.B."/>
            <person name="Fujita T."/>
            <person name="Gramzow L."/>
            <person name="Gutensohn M."/>
            <person name="Harholt J."/>
            <person name="Hattori M."/>
            <person name="Heyl A."/>
            <person name="Hirai T."/>
            <person name="Hiwatashi Y."/>
            <person name="Ishikawa M."/>
            <person name="Iwata M."/>
            <person name="Karol K.G."/>
            <person name="Koehler B."/>
            <person name="Kolukisaoglu U."/>
            <person name="Kubo M."/>
            <person name="Kurata T."/>
            <person name="Lalonde S."/>
            <person name="Li K."/>
            <person name="Li Y."/>
            <person name="Litt A."/>
            <person name="Lyons E."/>
            <person name="Manning G."/>
            <person name="Maruyama T."/>
            <person name="Michael T.P."/>
            <person name="Mikami K."/>
            <person name="Miyazaki S."/>
            <person name="Morinaga S."/>
            <person name="Murata T."/>
            <person name="Mueller-Roeber B."/>
            <person name="Nelson D.R."/>
            <person name="Obara M."/>
            <person name="Oguri Y."/>
            <person name="Olmstead R.G."/>
            <person name="Onodera N."/>
            <person name="Petersen B.L."/>
            <person name="Pils B."/>
            <person name="Prigge M."/>
            <person name="Rensing S.A."/>
            <person name="Riano-Pachon D.M."/>
            <person name="Roberts A.W."/>
            <person name="Sato Y."/>
            <person name="Scheller H.V."/>
            <person name="Schulz B."/>
            <person name="Schulz C."/>
            <person name="Shakirov E.V."/>
            <person name="Shibagaki N."/>
            <person name="Shinohara N."/>
            <person name="Shippen D.E."/>
            <person name="Soerensen I."/>
            <person name="Sotooka R."/>
            <person name="Sugimoto N."/>
            <person name="Sugita M."/>
            <person name="Sumikawa N."/>
            <person name="Tanurdzic M."/>
            <person name="Theissen G."/>
            <person name="Ulvskov P."/>
            <person name="Wakazuki S."/>
            <person name="Weng J.K."/>
            <person name="Willats W.W."/>
            <person name="Wipf D."/>
            <person name="Wolf P.G."/>
            <person name="Yang L."/>
            <person name="Zimmer A.D."/>
            <person name="Zhu Q."/>
            <person name="Mitros T."/>
            <person name="Hellsten U."/>
            <person name="Loque D."/>
            <person name="Otillar R."/>
            <person name="Salamov A."/>
            <person name="Schmutz J."/>
            <person name="Shapiro H."/>
            <person name="Lindquist E."/>
            <person name="Lucas S."/>
            <person name="Rokhsar D."/>
            <person name="Grigoriev I.V."/>
        </authorList>
    </citation>
    <scope>NUCLEOTIDE SEQUENCE [LARGE SCALE GENOMIC DNA]</scope>
</reference>
<dbReference type="Gene3D" id="6.10.250.290">
    <property type="match status" value="1"/>
</dbReference>
<keyword evidence="8" id="KW-0689">Ribosomal protein</keyword>
<keyword evidence="14" id="KW-1185">Reference proteome</keyword>
<dbReference type="GO" id="GO:0003735">
    <property type="term" value="F:structural constituent of ribosome"/>
    <property type="evidence" value="ECO:0000318"/>
    <property type="project" value="GO_Central"/>
</dbReference>
<keyword evidence="9" id="KW-0687">Ribonucleoprotein</keyword>
<dbReference type="InterPro" id="IPR022973">
    <property type="entry name" value="Ribosomal_uL10_bac"/>
</dbReference>
<keyword evidence="6" id="KW-0694">RNA-binding</keyword>
<keyword evidence="7" id="KW-0809">Transit peptide</keyword>
<evidence type="ECO:0000313" key="14">
    <source>
        <dbReference type="Proteomes" id="UP000001514"/>
    </source>
</evidence>
<dbReference type="GO" id="GO:0019843">
    <property type="term" value="F:rRNA binding"/>
    <property type="evidence" value="ECO:0007669"/>
    <property type="project" value="UniProtKB-KW"/>
</dbReference>
<keyword evidence="5" id="KW-0699">rRNA-binding</keyword>
<dbReference type="InterPro" id="IPR043141">
    <property type="entry name" value="Ribosomal_uL10-like_sf"/>
</dbReference>
<dbReference type="GO" id="GO:0015934">
    <property type="term" value="C:large ribosomal subunit"/>
    <property type="evidence" value="ECO:0000318"/>
    <property type="project" value="GO_Central"/>
</dbReference>
<dbReference type="InterPro" id="IPR047865">
    <property type="entry name" value="Ribosomal_uL10_bac_type"/>
</dbReference>
<dbReference type="eggNOG" id="ENOG502QU04">
    <property type="taxonomic scope" value="Eukaryota"/>
</dbReference>
<evidence type="ECO:0000256" key="8">
    <source>
        <dbReference type="ARBA" id="ARBA00022980"/>
    </source>
</evidence>
<protein>
    <recommendedName>
        <fullName evidence="10">Large ribosomal subunit protein uL10c</fullName>
    </recommendedName>
    <alternativeName>
        <fullName evidence="11">50S ribosomal protein L10, chloroplastic</fullName>
    </alternativeName>
    <alternativeName>
        <fullName evidence="12">CL10</fullName>
    </alternativeName>
</protein>
<evidence type="ECO:0000256" key="5">
    <source>
        <dbReference type="ARBA" id="ARBA00022730"/>
    </source>
</evidence>
<organism evidence="14">
    <name type="scientific">Selaginella moellendorffii</name>
    <name type="common">Spikemoss</name>
    <dbReference type="NCBI Taxonomy" id="88036"/>
    <lineage>
        <taxon>Eukaryota</taxon>
        <taxon>Viridiplantae</taxon>
        <taxon>Streptophyta</taxon>
        <taxon>Embryophyta</taxon>
        <taxon>Tracheophyta</taxon>
        <taxon>Lycopodiopsida</taxon>
        <taxon>Selaginellales</taxon>
        <taxon>Selaginellaceae</taxon>
        <taxon>Selaginella</taxon>
    </lineage>
</organism>
<dbReference type="Proteomes" id="UP000001514">
    <property type="component" value="Unassembled WGS sequence"/>
</dbReference>
<evidence type="ECO:0000256" key="3">
    <source>
        <dbReference type="ARBA" id="ARBA00022528"/>
    </source>
</evidence>
<dbReference type="GO" id="GO:0009507">
    <property type="term" value="C:chloroplast"/>
    <property type="evidence" value="ECO:0007669"/>
    <property type="project" value="UniProtKB-SubCell"/>
</dbReference>
<dbReference type="EMBL" id="GL377620">
    <property type="protein sequence ID" value="EFJ16033.1"/>
    <property type="molecule type" value="Genomic_DNA"/>
</dbReference>
<dbReference type="STRING" id="88036.D8SHN8"/>
<sequence>MRRGSLLHVEMAISRRKKEETVEKVKQQLETSYLVAGVKYKGLTVQQMQNLRRSLPESTKLIVAKNTLVGKAIEGTKWEALKPCLKGMNAWLFVHTEEIPSALKPYRTFQKELKLEDNDFTGAVFEGKFYAPEEFKQLETMPTRADVYAKLLGVLKSPSSKVVGVLQAPARKLLLTLKAYVQKLEEEESKS</sequence>
<dbReference type="InParanoid" id="D8SHN8"/>
<dbReference type="FunCoup" id="D8SHN8">
    <property type="interactions" value="1308"/>
</dbReference>
<evidence type="ECO:0000256" key="7">
    <source>
        <dbReference type="ARBA" id="ARBA00022946"/>
    </source>
</evidence>
<evidence type="ECO:0000256" key="12">
    <source>
        <dbReference type="ARBA" id="ARBA00082750"/>
    </source>
</evidence>
<dbReference type="OrthoDB" id="360689at2759"/>
<evidence type="ECO:0000256" key="4">
    <source>
        <dbReference type="ARBA" id="ARBA00022640"/>
    </source>
</evidence>
<dbReference type="Pfam" id="PF00466">
    <property type="entry name" value="Ribosomal_L10"/>
    <property type="match status" value="1"/>
</dbReference>
<keyword evidence="3" id="KW-0150">Chloroplast</keyword>
<evidence type="ECO:0000256" key="11">
    <source>
        <dbReference type="ARBA" id="ARBA00077220"/>
    </source>
</evidence>
<evidence type="ECO:0000313" key="13">
    <source>
        <dbReference type="EMBL" id="EFJ16033.1"/>
    </source>
</evidence>
<dbReference type="OMA" id="PAAIKPY"/>
<dbReference type="CDD" id="cd05797">
    <property type="entry name" value="Ribosomal_L10"/>
    <property type="match status" value="1"/>
</dbReference>